<dbReference type="PANTHER" id="PTHR15032">
    <property type="entry name" value="N-ACYL-PHOSPHATIDYLETHANOLAMINE-HYDROLYZING PHOSPHOLIPASE D"/>
    <property type="match status" value="1"/>
</dbReference>
<dbReference type="SUPFAM" id="SSF56281">
    <property type="entry name" value="Metallo-hydrolase/oxidoreductase"/>
    <property type="match status" value="1"/>
</dbReference>
<evidence type="ECO:0000259" key="1">
    <source>
        <dbReference type="Pfam" id="PF12706"/>
    </source>
</evidence>
<dbReference type="InterPro" id="IPR036866">
    <property type="entry name" value="RibonucZ/Hydroxyglut_hydro"/>
</dbReference>
<name>A0A9X4LYT3_9ACTN</name>
<dbReference type="Proteomes" id="UP001152755">
    <property type="component" value="Unassembled WGS sequence"/>
</dbReference>
<accession>A0A9X4LYT3</accession>
<reference evidence="2" key="1">
    <citation type="submission" date="2022-08" db="EMBL/GenBank/DDBJ databases">
        <title>Genome analysis of Corynebacteriales strain.</title>
        <authorList>
            <person name="Lee S.D."/>
        </authorList>
    </citation>
    <scope>NUCLEOTIDE SEQUENCE</scope>
    <source>
        <strain evidence="2">D3-21</strain>
    </source>
</reference>
<sequence length="342" mass="37474">MGAGRAEIRPYAASSPHYRRGAFHNLEPSEAVAPGEQRSVMVEMLRRGRVGTPSGPVPVRRPDHPAQAGALAATWYGHATVLLEIDGLRVLTDPVFCDRVSPSALIGPRRLHPVPEPAAQLPELDLIVISHDHYDHLDKHAVRQLLATQRAPFAVPTGVSAHLRRWGVPAERIVECDWGESATVGELTVNCTPARHFSGRGLVRNTTQWCSWVIAGPRHRVFFAGDTGITGAFEEVGRDHGPFDLTLMPIGAYARQWPDIHLDPEEAVQMHTDLGKGDPAHAPLLAIHWGTFNLAMHSWAEPVQRLLWAADAAGTETVVPRPGQRVDLESSPSVEDWWSPLA</sequence>
<evidence type="ECO:0000313" key="2">
    <source>
        <dbReference type="EMBL" id="MDG3014863.1"/>
    </source>
</evidence>
<dbReference type="AlphaFoldDB" id="A0A9X4LYT3"/>
<dbReference type="InterPro" id="IPR024884">
    <property type="entry name" value="NAPE-PLD"/>
</dbReference>
<organism evidence="2 3">
    <name type="scientific">Speluncibacter jeojiensis</name>
    <dbReference type="NCBI Taxonomy" id="2710754"/>
    <lineage>
        <taxon>Bacteria</taxon>
        <taxon>Bacillati</taxon>
        <taxon>Actinomycetota</taxon>
        <taxon>Actinomycetes</taxon>
        <taxon>Mycobacteriales</taxon>
        <taxon>Speluncibacteraceae</taxon>
        <taxon>Speluncibacter</taxon>
    </lineage>
</organism>
<dbReference type="PIRSF" id="PIRSF038896">
    <property type="entry name" value="NAPE-PLD"/>
    <property type="match status" value="1"/>
</dbReference>
<dbReference type="GO" id="GO:0070290">
    <property type="term" value="F:N-acylphosphatidylethanolamine-specific phospholipase D activity"/>
    <property type="evidence" value="ECO:0007669"/>
    <property type="project" value="InterPro"/>
</dbReference>
<proteinExistence type="predicted"/>
<evidence type="ECO:0000313" key="3">
    <source>
        <dbReference type="Proteomes" id="UP001152755"/>
    </source>
</evidence>
<dbReference type="GO" id="GO:0005737">
    <property type="term" value="C:cytoplasm"/>
    <property type="evidence" value="ECO:0007669"/>
    <property type="project" value="TreeGrafter"/>
</dbReference>
<dbReference type="Gene3D" id="3.60.15.10">
    <property type="entry name" value="Ribonuclease Z/Hydroxyacylglutathione hydrolase-like"/>
    <property type="match status" value="1"/>
</dbReference>
<dbReference type="Pfam" id="PF12706">
    <property type="entry name" value="Lactamase_B_2"/>
    <property type="match status" value="1"/>
</dbReference>
<keyword evidence="3" id="KW-1185">Reference proteome</keyword>
<dbReference type="EMBL" id="JANRHA010000005">
    <property type="protein sequence ID" value="MDG3014863.1"/>
    <property type="molecule type" value="Genomic_DNA"/>
</dbReference>
<comment type="caution">
    <text evidence="2">The sequence shown here is derived from an EMBL/GenBank/DDBJ whole genome shotgun (WGS) entry which is preliminary data.</text>
</comment>
<dbReference type="GO" id="GO:0008270">
    <property type="term" value="F:zinc ion binding"/>
    <property type="evidence" value="ECO:0007669"/>
    <property type="project" value="InterPro"/>
</dbReference>
<protein>
    <submittedName>
        <fullName evidence="2">MBL fold metallo-hydrolase</fullName>
    </submittedName>
</protein>
<dbReference type="InterPro" id="IPR001279">
    <property type="entry name" value="Metallo-B-lactamas"/>
</dbReference>
<gene>
    <name evidence="2" type="ORF">NVS88_09870</name>
</gene>
<feature type="domain" description="Metallo-beta-lactamase" evidence="1">
    <location>
        <begin position="89"/>
        <end position="289"/>
    </location>
</feature>
<dbReference type="PANTHER" id="PTHR15032:SF4">
    <property type="entry name" value="N-ACYL-PHOSPHATIDYLETHANOLAMINE-HYDROLYZING PHOSPHOLIPASE D"/>
    <property type="match status" value="1"/>
</dbReference>